<reference evidence="5" key="1">
    <citation type="submission" date="2016-10" db="EMBL/GenBank/DDBJ databases">
        <authorList>
            <person name="Varghese N."/>
            <person name="Submissions S."/>
        </authorList>
    </citation>
    <scope>NUCLEOTIDE SEQUENCE [LARGE SCALE GENOMIC DNA]</scope>
    <source>
        <strain evidence="5">DSM 22619</strain>
    </source>
</reference>
<dbReference type="PROSITE" id="PS51459">
    <property type="entry name" value="FIDO"/>
    <property type="match status" value="1"/>
</dbReference>
<dbReference type="GO" id="GO:0005524">
    <property type="term" value="F:ATP binding"/>
    <property type="evidence" value="ECO:0007669"/>
    <property type="project" value="UniProtKB-KW"/>
</dbReference>
<evidence type="ECO:0000259" key="3">
    <source>
        <dbReference type="PROSITE" id="PS51459"/>
    </source>
</evidence>
<dbReference type="Proteomes" id="UP000198528">
    <property type="component" value="Unassembled WGS sequence"/>
</dbReference>
<evidence type="ECO:0000256" key="2">
    <source>
        <dbReference type="PIRSR" id="PIRSR640198-2"/>
    </source>
</evidence>
<evidence type="ECO:0000313" key="4">
    <source>
        <dbReference type="EMBL" id="SDC09862.1"/>
    </source>
</evidence>
<accession>A0A1G6ITG1</accession>
<dbReference type="AlphaFoldDB" id="A0A1G6ITG1"/>
<evidence type="ECO:0000313" key="5">
    <source>
        <dbReference type="Proteomes" id="UP000198528"/>
    </source>
</evidence>
<keyword evidence="2" id="KW-0547">Nucleotide-binding</keyword>
<dbReference type="InterPro" id="IPR036597">
    <property type="entry name" value="Fido-like_dom_sf"/>
</dbReference>
<dbReference type="PANTHER" id="PTHR13504">
    <property type="entry name" value="FIDO DOMAIN-CONTAINING PROTEIN DDB_G0283145"/>
    <property type="match status" value="1"/>
</dbReference>
<protein>
    <submittedName>
        <fullName evidence="4">Fic family protein</fullName>
    </submittedName>
</protein>
<keyword evidence="2" id="KW-0067">ATP-binding</keyword>
<evidence type="ECO:0000256" key="1">
    <source>
        <dbReference type="PIRSR" id="PIRSR640198-1"/>
    </source>
</evidence>
<dbReference type="PANTHER" id="PTHR13504:SF38">
    <property type="entry name" value="FIDO DOMAIN-CONTAINING PROTEIN"/>
    <property type="match status" value="1"/>
</dbReference>
<keyword evidence="5" id="KW-1185">Reference proteome</keyword>
<organism evidence="4 5">
    <name type="scientific">Parafannyhessea umbonata</name>
    <dbReference type="NCBI Taxonomy" id="604330"/>
    <lineage>
        <taxon>Bacteria</taxon>
        <taxon>Bacillati</taxon>
        <taxon>Actinomycetota</taxon>
        <taxon>Coriobacteriia</taxon>
        <taxon>Coriobacteriales</taxon>
        <taxon>Atopobiaceae</taxon>
        <taxon>Parafannyhessea</taxon>
    </lineage>
</organism>
<dbReference type="Pfam" id="PF13784">
    <property type="entry name" value="Fic_N"/>
    <property type="match status" value="1"/>
</dbReference>
<dbReference type="SUPFAM" id="SSF140931">
    <property type="entry name" value="Fic-like"/>
    <property type="match status" value="1"/>
</dbReference>
<dbReference type="InterPro" id="IPR003812">
    <property type="entry name" value="Fido"/>
</dbReference>
<proteinExistence type="predicted"/>
<dbReference type="Gene3D" id="1.10.3290.10">
    <property type="entry name" value="Fido-like domain"/>
    <property type="match status" value="1"/>
</dbReference>
<feature type="domain" description="Fido" evidence="3">
    <location>
        <begin position="141"/>
        <end position="288"/>
    </location>
</feature>
<dbReference type="InterPro" id="IPR040198">
    <property type="entry name" value="Fido_containing"/>
</dbReference>
<dbReference type="STRING" id="604330.SAMN04489857_1613"/>
<gene>
    <name evidence="4" type="ORF">SAMN04487824_10364</name>
</gene>
<feature type="binding site" evidence="2">
    <location>
        <begin position="229"/>
        <end position="236"/>
    </location>
    <ligand>
        <name>ATP</name>
        <dbReference type="ChEBI" id="CHEBI:30616"/>
    </ligand>
</feature>
<sequence length="401" mass="44571">MDEKCSWPRVGYEELGWHVDDDDRALMSKSARRKIGETYYAAVPPMIAQLTPEVPADLLRHAMEVESELIRFDALLSVRGYDLPALLLRSESSASSRIENLTASVRNVALAELDATTPRNSREIAGNVRAMREAIELKGEPSVEDVLRVHASLMSVTGESFGGELRDEQVWIGGSAFGPQGAAFVPPSQERVPALLDDLMAFVRRDDLDPVVQTAVAHAQFESIHPFVDGNGRTGRALLHRWLRYHDVLRHATLPISSGLLHDVDSYMGALQSYHDGDVRPIVGELVDALEVALVLAQSATRQIDDIIEHWRQQMGERRGSAIRKLPAVLVAQPVVSVAHVADHLQITPRAARDVIARACEYGMLTPMGNRRRGVFYQADELLDVLEQMTSRPAMRRMLVR</sequence>
<dbReference type="EMBL" id="FMZL01000003">
    <property type="protein sequence ID" value="SDC09862.1"/>
    <property type="molecule type" value="Genomic_DNA"/>
</dbReference>
<name>A0A1G6ITG1_9ACTN</name>
<feature type="active site" evidence="1">
    <location>
        <position position="225"/>
    </location>
</feature>
<dbReference type="Pfam" id="PF02661">
    <property type="entry name" value="Fic"/>
    <property type="match status" value="1"/>
</dbReference>
<dbReference type="InterPro" id="IPR025758">
    <property type="entry name" value="Fic/DOC_N"/>
</dbReference>